<dbReference type="GO" id="GO:0022857">
    <property type="term" value="F:transmembrane transporter activity"/>
    <property type="evidence" value="ECO:0007669"/>
    <property type="project" value="InterPro"/>
</dbReference>
<accession>A0A6J4TMG4</accession>
<dbReference type="InterPro" id="IPR036259">
    <property type="entry name" value="MFS_trans_sf"/>
</dbReference>
<evidence type="ECO:0000256" key="5">
    <source>
        <dbReference type="ARBA" id="ARBA00023136"/>
    </source>
</evidence>
<keyword evidence="4 6" id="KW-1133">Transmembrane helix</keyword>
<dbReference type="PANTHER" id="PTHR23502">
    <property type="entry name" value="MAJOR FACILITATOR SUPERFAMILY"/>
    <property type="match status" value="1"/>
</dbReference>
<feature type="non-terminal residue" evidence="8">
    <location>
        <position position="187"/>
    </location>
</feature>
<dbReference type="GO" id="GO:0005886">
    <property type="term" value="C:plasma membrane"/>
    <property type="evidence" value="ECO:0007669"/>
    <property type="project" value="TreeGrafter"/>
</dbReference>
<dbReference type="InterPro" id="IPR011701">
    <property type="entry name" value="MFS"/>
</dbReference>
<feature type="transmembrane region" description="Helical" evidence="6">
    <location>
        <begin position="21"/>
        <end position="40"/>
    </location>
</feature>
<dbReference type="PANTHER" id="PTHR23502:SF132">
    <property type="entry name" value="POLYAMINE TRANSPORTER 2-RELATED"/>
    <property type="match status" value="1"/>
</dbReference>
<evidence type="ECO:0000256" key="1">
    <source>
        <dbReference type="ARBA" id="ARBA00004141"/>
    </source>
</evidence>
<dbReference type="PROSITE" id="PS50850">
    <property type="entry name" value="MFS"/>
    <property type="match status" value="1"/>
</dbReference>
<sequence length="187" mass="19862">MADRNTPVQARAWTGPGFREFVIMMAGLQALNALAIDAMIPALPAIGESLGVASENQRQLVVSLYVLGFGLTQIIYGPLSDRFGRKRLLMGGLAIYGVFGLLAGLASSFELLLGARFVQGAAAAATRVLVVSIVRDRYQGSAMAQIMSTVMIVFMIVPVLAPFFGQAVLAVASWRHIFIALGVYGAV</sequence>
<organism evidence="8">
    <name type="scientific">uncultured Sphingosinicella sp</name>
    <dbReference type="NCBI Taxonomy" id="478748"/>
    <lineage>
        <taxon>Bacteria</taxon>
        <taxon>Pseudomonadati</taxon>
        <taxon>Pseudomonadota</taxon>
        <taxon>Alphaproteobacteria</taxon>
        <taxon>Sphingomonadales</taxon>
        <taxon>Sphingosinicellaceae</taxon>
        <taxon>Sphingosinicella</taxon>
        <taxon>environmental samples</taxon>
    </lineage>
</organism>
<dbReference type="Pfam" id="PF07690">
    <property type="entry name" value="MFS_1"/>
    <property type="match status" value="1"/>
</dbReference>
<reference evidence="8" key="1">
    <citation type="submission" date="2020-02" db="EMBL/GenBank/DDBJ databases">
        <authorList>
            <person name="Meier V. D."/>
        </authorList>
    </citation>
    <scope>NUCLEOTIDE SEQUENCE</scope>
    <source>
        <strain evidence="8">AVDCRST_MAG23</strain>
    </source>
</reference>
<keyword evidence="5 6" id="KW-0472">Membrane</keyword>
<keyword evidence="2" id="KW-0813">Transport</keyword>
<evidence type="ECO:0000256" key="4">
    <source>
        <dbReference type="ARBA" id="ARBA00022989"/>
    </source>
</evidence>
<evidence type="ECO:0000256" key="3">
    <source>
        <dbReference type="ARBA" id="ARBA00022692"/>
    </source>
</evidence>
<dbReference type="InterPro" id="IPR020846">
    <property type="entry name" value="MFS_dom"/>
</dbReference>
<keyword evidence="3 6" id="KW-0812">Transmembrane</keyword>
<feature type="domain" description="Major facilitator superfamily (MFS) profile" evidence="7">
    <location>
        <begin position="21"/>
        <end position="187"/>
    </location>
</feature>
<dbReference type="SUPFAM" id="SSF103473">
    <property type="entry name" value="MFS general substrate transporter"/>
    <property type="match status" value="1"/>
</dbReference>
<feature type="transmembrane region" description="Helical" evidence="6">
    <location>
        <begin position="60"/>
        <end position="76"/>
    </location>
</feature>
<protein>
    <submittedName>
        <fullName evidence="8">MFS family multidrug efflux protein, similarity to bicyclomycin resistance protein Bcr</fullName>
    </submittedName>
</protein>
<dbReference type="Gene3D" id="1.20.1720.10">
    <property type="entry name" value="Multidrug resistance protein D"/>
    <property type="match status" value="1"/>
</dbReference>
<feature type="transmembrane region" description="Helical" evidence="6">
    <location>
        <begin position="88"/>
        <end position="105"/>
    </location>
</feature>
<evidence type="ECO:0000259" key="7">
    <source>
        <dbReference type="PROSITE" id="PS50850"/>
    </source>
</evidence>
<evidence type="ECO:0000313" key="8">
    <source>
        <dbReference type="EMBL" id="CAA9527067.1"/>
    </source>
</evidence>
<comment type="subcellular location">
    <subcellularLocation>
        <location evidence="1">Membrane</location>
        <topology evidence="1">Multi-pass membrane protein</topology>
    </subcellularLocation>
</comment>
<dbReference type="EMBL" id="CADCWD010000026">
    <property type="protein sequence ID" value="CAA9527067.1"/>
    <property type="molecule type" value="Genomic_DNA"/>
</dbReference>
<dbReference type="AlphaFoldDB" id="A0A6J4TMG4"/>
<gene>
    <name evidence="8" type="ORF">AVDCRST_MAG23-660</name>
</gene>
<evidence type="ECO:0000256" key="2">
    <source>
        <dbReference type="ARBA" id="ARBA00022448"/>
    </source>
</evidence>
<feature type="transmembrane region" description="Helical" evidence="6">
    <location>
        <begin position="111"/>
        <end position="130"/>
    </location>
</feature>
<name>A0A6J4TMG4_9SPHN</name>
<proteinExistence type="predicted"/>
<evidence type="ECO:0000256" key="6">
    <source>
        <dbReference type="SAM" id="Phobius"/>
    </source>
</evidence>